<dbReference type="HOGENOM" id="CLU_1547171_0_0_1"/>
<dbReference type="InParanoid" id="G1XHR7"/>
<evidence type="ECO:0000313" key="2">
    <source>
        <dbReference type="Proteomes" id="UP000008784"/>
    </source>
</evidence>
<comment type="caution">
    <text evidence="1">The sequence shown here is derived from an EMBL/GenBank/DDBJ whole genome shotgun (WGS) entry which is preliminary data.</text>
</comment>
<dbReference type="RefSeq" id="XP_011124029.1">
    <property type="nucleotide sequence ID" value="XM_011125727.1"/>
</dbReference>
<evidence type="ECO:0000313" key="1">
    <source>
        <dbReference type="EMBL" id="EGX47315.1"/>
    </source>
</evidence>
<keyword evidence="2" id="KW-1185">Reference proteome</keyword>
<dbReference type="EMBL" id="ADOT01000159">
    <property type="protein sequence ID" value="EGX47315.1"/>
    <property type="molecule type" value="Genomic_DNA"/>
</dbReference>
<sequence>MALKATDYQHYWTEEIAPEAVMDFEQAYAAFPRSSGGRKRSLVLSNPAMAELLYGAGTDKQTIDLRLRRLRAAIRDIADSFAKFYYGVKADELSRNDLSKMTFVNITQPEIALRVSNAIYDIPEYKDYFHNDKLHPKYLTGWLWESRISTLKGNTSSDSAPVLPPIRDILTHR</sequence>
<protein>
    <submittedName>
        <fullName evidence="1">Uncharacterized protein</fullName>
    </submittedName>
</protein>
<organism evidence="1 2">
    <name type="scientific">Arthrobotrys oligospora (strain ATCC 24927 / CBS 115.81 / DSM 1491)</name>
    <name type="common">Nematode-trapping fungus</name>
    <name type="synonym">Didymozoophaga oligospora</name>
    <dbReference type="NCBI Taxonomy" id="756982"/>
    <lineage>
        <taxon>Eukaryota</taxon>
        <taxon>Fungi</taxon>
        <taxon>Dikarya</taxon>
        <taxon>Ascomycota</taxon>
        <taxon>Pezizomycotina</taxon>
        <taxon>Orbiliomycetes</taxon>
        <taxon>Orbiliales</taxon>
        <taxon>Orbiliaceae</taxon>
        <taxon>Orbilia</taxon>
        <taxon>Orbilia oligospora</taxon>
    </lineage>
</organism>
<name>G1XHR7_ARTOA</name>
<accession>G1XHR7</accession>
<gene>
    <name evidence="1" type="ORF">AOL_s00088g30</name>
</gene>
<dbReference type="AlphaFoldDB" id="G1XHR7"/>
<proteinExistence type="predicted"/>
<reference evidence="1 2" key="1">
    <citation type="journal article" date="2011" name="PLoS Pathog.">
        <title>Genomic and proteomic analyses of the fungus Arthrobotrys oligospora provide insights into nematode-trap formation.</title>
        <authorList>
            <person name="Yang J."/>
            <person name="Wang L."/>
            <person name="Ji X."/>
            <person name="Feng Y."/>
            <person name="Li X."/>
            <person name="Zou C."/>
            <person name="Xu J."/>
            <person name="Ren Y."/>
            <person name="Mi Q."/>
            <person name="Wu J."/>
            <person name="Liu S."/>
            <person name="Liu Y."/>
            <person name="Huang X."/>
            <person name="Wang H."/>
            <person name="Niu X."/>
            <person name="Li J."/>
            <person name="Liang L."/>
            <person name="Luo Y."/>
            <person name="Ji K."/>
            <person name="Zhou W."/>
            <person name="Yu Z."/>
            <person name="Li G."/>
            <person name="Liu Y."/>
            <person name="Li L."/>
            <person name="Qiao M."/>
            <person name="Feng L."/>
            <person name="Zhang K.-Q."/>
        </authorList>
    </citation>
    <scope>NUCLEOTIDE SEQUENCE [LARGE SCALE GENOMIC DNA]</scope>
    <source>
        <strain evidence="2">ATCC 24927 / CBS 115.81 / DSM 1491</strain>
    </source>
</reference>
<dbReference type="GeneID" id="22895008"/>
<dbReference type="Proteomes" id="UP000008784">
    <property type="component" value="Unassembled WGS sequence"/>
</dbReference>